<dbReference type="Pfam" id="PF01694">
    <property type="entry name" value="Rhomboid"/>
    <property type="match status" value="1"/>
</dbReference>
<name>A0A6J3LSG8_9PEZI</name>
<dbReference type="GO" id="GO:0016020">
    <property type="term" value="C:membrane"/>
    <property type="evidence" value="ECO:0007669"/>
    <property type="project" value="UniProtKB-SubCell"/>
</dbReference>
<keyword evidence="6 10" id="KW-0812">Transmembrane</keyword>
<keyword evidence="7" id="KW-0378">Hydrolase</keyword>
<feature type="transmembrane region" description="Helical" evidence="10">
    <location>
        <begin position="170"/>
        <end position="187"/>
    </location>
</feature>
<dbReference type="RefSeq" id="XP_033455781.1">
    <property type="nucleotide sequence ID" value="XM_033605908.1"/>
</dbReference>
<feature type="transmembrane region" description="Helical" evidence="10">
    <location>
        <begin position="30"/>
        <end position="56"/>
    </location>
</feature>
<evidence type="ECO:0000256" key="9">
    <source>
        <dbReference type="ARBA" id="ARBA00023136"/>
    </source>
</evidence>
<dbReference type="Gene3D" id="1.20.1540.10">
    <property type="entry name" value="Rhomboid-like"/>
    <property type="match status" value="1"/>
</dbReference>
<protein>
    <recommendedName>
        <fullName evidence="4">rhomboid protease</fullName>
        <ecNumber evidence="4">3.4.21.105</ecNumber>
    </recommendedName>
</protein>
<dbReference type="GO" id="GO:0004252">
    <property type="term" value="F:serine-type endopeptidase activity"/>
    <property type="evidence" value="ECO:0007669"/>
    <property type="project" value="InterPro"/>
</dbReference>
<comment type="subcellular location">
    <subcellularLocation>
        <location evidence="2">Membrane</location>
        <topology evidence="2">Multi-pass membrane protein</topology>
    </subcellularLocation>
</comment>
<keyword evidence="8 10" id="KW-1133">Transmembrane helix</keyword>
<gene>
    <name evidence="13" type="ORF">K489DRAFT_384653</name>
</gene>
<evidence type="ECO:0000256" key="1">
    <source>
        <dbReference type="ARBA" id="ARBA00000156"/>
    </source>
</evidence>
<keyword evidence="5" id="KW-0645">Protease</keyword>
<sequence>MTESRNYGTFPWIPLPDPRRLRSYLNRLPLATRGFLAVLTILYVVSVIVPGIRQWGALIPMEIGLHTLYRLNTYPLLHWSIFHYLLNTIAFIPLLERFELEHGTIVTTILFTGPFGLLPGGIYTLLERYIFHFEGAAIGASVWIFLLLSSEAMKMYRNNPYFSLGESVQIPTWTSPLFLMLLIHFLMPYSSLLGHLCGSVVGYAWGLGYIKFLAPPDGILKWIEDKLNLLGRLPHFVSVDQKTFGRYGVLPTTNGGGGAAAAGGRPGLNGLAVGPVGSTQRLGP</sequence>
<evidence type="ECO:0000313" key="13">
    <source>
        <dbReference type="RefSeq" id="XP_033455781.1"/>
    </source>
</evidence>
<evidence type="ECO:0000256" key="7">
    <source>
        <dbReference type="ARBA" id="ARBA00022801"/>
    </source>
</evidence>
<dbReference type="InterPro" id="IPR022764">
    <property type="entry name" value="Peptidase_S54_rhomboid_dom"/>
</dbReference>
<dbReference type="OrthoDB" id="10257275at2759"/>
<dbReference type="EC" id="3.4.21.105" evidence="4"/>
<dbReference type="InterPro" id="IPR035952">
    <property type="entry name" value="Rhomboid-like_sf"/>
</dbReference>
<dbReference type="Proteomes" id="UP000504637">
    <property type="component" value="Unplaced"/>
</dbReference>
<organism evidence="13">
    <name type="scientific">Dissoconium aciculare CBS 342.82</name>
    <dbReference type="NCBI Taxonomy" id="1314786"/>
    <lineage>
        <taxon>Eukaryota</taxon>
        <taxon>Fungi</taxon>
        <taxon>Dikarya</taxon>
        <taxon>Ascomycota</taxon>
        <taxon>Pezizomycotina</taxon>
        <taxon>Dothideomycetes</taxon>
        <taxon>Dothideomycetidae</taxon>
        <taxon>Mycosphaerellales</taxon>
        <taxon>Dissoconiaceae</taxon>
        <taxon>Dissoconium</taxon>
    </lineage>
</organism>
<reference evidence="13" key="1">
    <citation type="submission" date="2020-01" db="EMBL/GenBank/DDBJ databases">
        <authorList>
            <consortium name="DOE Joint Genome Institute"/>
            <person name="Haridas S."/>
            <person name="Albert R."/>
            <person name="Binder M."/>
            <person name="Bloem J."/>
            <person name="Labutti K."/>
            <person name="Salamov A."/>
            <person name="Andreopoulos B."/>
            <person name="Baker S.E."/>
            <person name="Barry K."/>
            <person name="Bills G."/>
            <person name="Bluhm B.H."/>
            <person name="Cannon C."/>
            <person name="Castanera R."/>
            <person name="Culley D.E."/>
            <person name="Daum C."/>
            <person name="Ezra D."/>
            <person name="Gonzalez J.B."/>
            <person name="Henrissat B."/>
            <person name="Kuo A."/>
            <person name="Liang C."/>
            <person name="Lipzen A."/>
            <person name="Lutzoni F."/>
            <person name="Magnuson J."/>
            <person name="Mondo S."/>
            <person name="Nolan M."/>
            <person name="Ohm R."/>
            <person name="Pangilinan J."/>
            <person name="Park H.-J."/>
            <person name="Ramirez L."/>
            <person name="Alfaro M."/>
            <person name="Sun H."/>
            <person name="Tritt A."/>
            <person name="Yoshinaga Y."/>
            <person name="Zwiers L.-H."/>
            <person name="Turgeon B.G."/>
            <person name="Goodwin S.B."/>
            <person name="Spatafora J.W."/>
            <person name="Crous P.W."/>
            <person name="Grigoriev I.V."/>
        </authorList>
    </citation>
    <scope>NUCLEOTIDE SEQUENCE</scope>
    <source>
        <strain evidence="13">CBS 342.82</strain>
    </source>
</reference>
<dbReference type="PANTHER" id="PTHR43066:SF1">
    <property type="entry name" value="RHOMBOID PROTEIN 2"/>
    <property type="match status" value="1"/>
</dbReference>
<feature type="transmembrane region" description="Helical" evidence="10">
    <location>
        <begin position="102"/>
        <end position="123"/>
    </location>
</feature>
<reference evidence="13" key="2">
    <citation type="submission" date="2020-04" db="EMBL/GenBank/DDBJ databases">
        <authorList>
            <consortium name="NCBI Genome Project"/>
        </authorList>
    </citation>
    <scope>NUCLEOTIDE SEQUENCE</scope>
    <source>
        <strain evidence="13">CBS 342.82</strain>
    </source>
</reference>
<evidence type="ECO:0000256" key="2">
    <source>
        <dbReference type="ARBA" id="ARBA00004141"/>
    </source>
</evidence>
<evidence type="ECO:0000256" key="6">
    <source>
        <dbReference type="ARBA" id="ARBA00022692"/>
    </source>
</evidence>
<evidence type="ECO:0000256" key="10">
    <source>
        <dbReference type="SAM" id="Phobius"/>
    </source>
</evidence>
<comment type="similarity">
    <text evidence="3">Belongs to the peptidase S54 family.</text>
</comment>
<proteinExistence type="inferred from homology"/>
<evidence type="ECO:0000256" key="3">
    <source>
        <dbReference type="ARBA" id="ARBA00009045"/>
    </source>
</evidence>
<dbReference type="PANTHER" id="PTHR43066">
    <property type="entry name" value="RHOMBOID-RELATED PROTEIN"/>
    <property type="match status" value="1"/>
</dbReference>
<keyword evidence="9 10" id="KW-0472">Membrane</keyword>
<feature type="transmembrane region" description="Helical" evidence="10">
    <location>
        <begin position="129"/>
        <end position="149"/>
    </location>
</feature>
<evidence type="ECO:0000256" key="5">
    <source>
        <dbReference type="ARBA" id="ARBA00022670"/>
    </source>
</evidence>
<dbReference type="AlphaFoldDB" id="A0A6J3LSG8"/>
<evidence type="ECO:0000313" key="12">
    <source>
        <dbReference type="Proteomes" id="UP000504637"/>
    </source>
</evidence>
<evidence type="ECO:0000256" key="8">
    <source>
        <dbReference type="ARBA" id="ARBA00022989"/>
    </source>
</evidence>
<keyword evidence="12" id="KW-1185">Reference proteome</keyword>
<evidence type="ECO:0000259" key="11">
    <source>
        <dbReference type="Pfam" id="PF01694"/>
    </source>
</evidence>
<accession>A0A6J3LSG8</accession>
<feature type="transmembrane region" description="Helical" evidence="10">
    <location>
        <begin position="76"/>
        <end position="95"/>
    </location>
</feature>
<evidence type="ECO:0000256" key="4">
    <source>
        <dbReference type="ARBA" id="ARBA00013039"/>
    </source>
</evidence>
<dbReference type="SUPFAM" id="SSF144091">
    <property type="entry name" value="Rhomboid-like"/>
    <property type="match status" value="1"/>
</dbReference>
<dbReference type="GeneID" id="54363708"/>
<feature type="domain" description="Peptidase S54 rhomboid" evidence="11">
    <location>
        <begin position="67"/>
        <end position="210"/>
    </location>
</feature>
<reference evidence="13" key="3">
    <citation type="submission" date="2025-08" db="UniProtKB">
        <authorList>
            <consortium name="RefSeq"/>
        </authorList>
    </citation>
    <scope>IDENTIFICATION</scope>
    <source>
        <strain evidence="13">CBS 342.82</strain>
    </source>
</reference>
<dbReference type="GO" id="GO:0006508">
    <property type="term" value="P:proteolysis"/>
    <property type="evidence" value="ECO:0007669"/>
    <property type="project" value="UniProtKB-KW"/>
</dbReference>
<comment type="catalytic activity">
    <reaction evidence="1">
        <text>Cleaves type-1 transmembrane domains using a catalytic dyad composed of serine and histidine that are contributed by different transmembrane domains.</text>
        <dbReference type="EC" id="3.4.21.105"/>
    </reaction>
</comment>